<dbReference type="Pfam" id="PF00076">
    <property type="entry name" value="RRM_1"/>
    <property type="match status" value="3"/>
</dbReference>
<keyword evidence="2" id="KW-0677">Repeat</keyword>
<protein>
    <recommendedName>
        <fullName evidence="7">RRM domain-containing protein</fullName>
    </recommendedName>
</protein>
<evidence type="ECO:0000256" key="4">
    <source>
        <dbReference type="ARBA" id="ARBA00023242"/>
    </source>
</evidence>
<feature type="region of interest" description="Disordered" evidence="6">
    <location>
        <begin position="912"/>
        <end position="940"/>
    </location>
</feature>
<feature type="region of interest" description="Disordered" evidence="6">
    <location>
        <begin position="1"/>
        <end position="45"/>
    </location>
</feature>
<dbReference type="OrthoDB" id="267048at2759"/>
<feature type="compositionally biased region" description="Acidic residues" evidence="6">
    <location>
        <begin position="210"/>
        <end position="227"/>
    </location>
</feature>
<dbReference type="InterPro" id="IPR035979">
    <property type="entry name" value="RBD_domain_sf"/>
</dbReference>
<dbReference type="Proteomes" id="UP000005240">
    <property type="component" value="Unassembled WGS sequence"/>
</dbReference>
<reference evidence="8" key="1">
    <citation type="submission" date="2009-11" db="EMBL/GenBank/DDBJ databases">
        <authorList>
            <consortium name="The Broad Institute Genome Sequencing Platform"/>
            <person name="Ward D."/>
            <person name="Feldgarden M."/>
            <person name="Earl A."/>
            <person name="Young S.K."/>
            <person name="Zeng Q."/>
            <person name="Koehrsen M."/>
            <person name="Alvarado L."/>
            <person name="Berlin A."/>
            <person name="Bochicchio J."/>
            <person name="Borenstein D."/>
            <person name="Chapman S.B."/>
            <person name="Chen Z."/>
            <person name="Engels R."/>
            <person name="Freedman E."/>
            <person name="Gellesch M."/>
            <person name="Goldberg J."/>
            <person name="Griggs A."/>
            <person name="Gujja S."/>
            <person name="Heilman E."/>
            <person name="Heiman D."/>
            <person name="Hepburn T."/>
            <person name="Howarth C."/>
            <person name="Jen D."/>
            <person name="Larson L."/>
            <person name="Lewis B."/>
            <person name="Mehta T."/>
            <person name="Park D."/>
            <person name="Pearson M."/>
            <person name="Roberts A."/>
            <person name="Saif S."/>
            <person name="Shea T."/>
            <person name="Shenoy N."/>
            <person name="Sisk P."/>
            <person name="Stolte C."/>
            <person name="Sykes S."/>
            <person name="Thomson T."/>
            <person name="Walk T."/>
            <person name="White J."/>
            <person name="Yandava C."/>
            <person name="Izard J."/>
            <person name="Baranova O.V."/>
            <person name="Blanton J.M."/>
            <person name="Tanner A.C."/>
            <person name="Dewhirst F.E."/>
            <person name="Haas B."/>
            <person name="Nusbaum C."/>
            <person name="Birren B."/>
        </authorList>
    </citation>
    <scope>NUCLEOTIDE SEQUENCE [LARGE SCALE GENOMIC DNA]</scope>
    <source>
        <strain evidence="8">1-1 BBBD Race 1</strain>
    </source>
</reference>
<accession>A0A180GJM3</accession>
<feature type="region of interest" description="Disordered" evidence="6">
    <location>
        <begin position="953"/>
        <end position="1062"/>
    </location>
</feature>
<evidence type="ECO:0000256" key="1">
    <source>
        <dbReference type="ARBA" id="ARBA00004123"/>
    </source>
</evidence>
<gene>
    <name evidence="8" type="ORF">PTTG_02523</name>
</gene>
<dbReference type="GO" id="GO:0005634">
    <property type="term" value="C:nucleus"/>
    <property type="evidence" value="ECO:0007669"/>
    <property type="project" value="UniProtKB-SubCell"/>
</dbReference>
<feature type="compositionally biased region" description="Basic and acidic residues" evidence="6">
    <location>
        <begin position="1028"/>
        <end position="1037"/>
    </location>
</feature>
<dbReference type="AlphaFoldDB" id="A0A180GJM3"/>
<evidence type="ECO:0000256" key="5">
    <source>
        <dbReference type="PROSITE-ProRule" id="PRU00176"/>
    </source>
</evidence>
<evidence type="ECO:0000259" key="7">
    <source>
        <dbReference type="PROSITE" id="PS50102"/>
    </source>
</evidence>
<feature type="compositionally biased region" description="Basic and acidic residues" evidence="6">
    <location>
        <begin position="887"/>
        <end position="899"/>
    </location>
</feature>
<dbReference type="Gene3D" id="3.30.70.330">
    <property type="match status" value="4"/>
</dbReference>
<proteinExistence type="predicted"/>
<comment type="subcellular location">
    <subcellularLocation>
        <location evidence="1">Nucleus</location>
    </subcellularLocation>
</comment>
<keyword evidence="4" id="KW-0539">Nucleus</keyword>
<dbReference type="InterPro" id="IPR000504">
    <property type="entry name" value="RRM_dom"/>
</dbReference>
<dbReference type="STRING" id="630390.A0A180GJM3"/>
<feature type="compositionally biased region" description="Basic residues" evidence="6">
    <location>
        <begin position="998"/>
        <end position="1007"/>
    </location>
</feature>
<dbReference type="EMBL" id="ADAS02000060">
    <property type="protein sequence ID" value="OAV92734.1"/>
    <property type="molecule type" value="Genomic_DNA"/>
</dbReference>
<feature type="domain" description="RRM" evidence="7">
    <location>
        <begin position="514"/>
        <end position="637"/>
    </location>
</feature>
<evidence type="ECO:0000313" key="8">
    <source>
        <dbReference type="EMBL" id="OAV92734.1"/>
    </source>
</evidence>
<reference evidence="9" key="4">
    <citation type="submission" date="2025-05" db="UniProtKB">
        <authorList>
            <consortium name="EnsemblFungi"/>
        </authorList>
    </citation>
    <scope>IDENTIFICATION</scope>
    <source>
        <strain evidence="9">isolate 1-1 / race 1 (BBBD)</strain>
    </source>
</reference>
<feature type="compositionally biased region" description="Basic and acidic residues" evidence="6">
    <location>
        <begin position="498"/>
        <end position="511"/>
    </location>
</feature>
<evidence type="ECO:0000256" key="3">
    <source>
        <dbReference type="ARBA" id="ARBA00022884"/>
    </source>
</evidence>
<reference evidence="9 10" key="3">
    <citation type="journal article" date="2017" name="G3 (Bethesda)">
        <title>Comparative analysis highlights variable genome content of wheat rusts and divergence of the mating loci.</title>
        <authorList>
            <person name="Cuomo C.A."/>
            <person name="Bakkeren G."/>
            <person name="Khalil H.B."/>
            <person name="Panwar V."/>
            <person name="Joly D."/>
            <person name="Linning R."/>
            <person name="Sakthikumar S."/>
            <person name="Song X."/>
            <person name="Adiconis X."/>
            <person name="Fan L."/>
            <person name="Goldberg J.M."/>
            <person name="Levin J.Z."/>
            <person name="Young S."/>
            <person name="Zeng Q."/>
            <person name="Anikster Y."/>
            <person name="Bruce M."/>
            <person name="Wang M."/>
            <person name="Yin C."/>
            <person name="McCallum B."/>
            <person name="Szabo L.J."/>
            <person name="Hulbert S."/>
            <person name="Chen X."/>
            <person name="Fellers J.P."/>
        </authorList>
    </citation>
    <scope>NUCLEOTIDE SEQUENCE</scope>
    <source>
        <strain evidence="10">Isolate 1-1 / race 1 (BBBD)</strain>
        <strain evidence="9">isolate 1-1 / race 1 (BBBD)</strain>
    </source>
</reference>
<feature type="region of interest" description="Disordered" evidence="6">
    <location>
        <begin position="105"/>
        <end position="173"/>
    </location>
</feature>
<dbReference type="VEuPathDB" id="FungiDB:PTTG_02523"/>
<feature type="compositionally biased region" description="Basic residues" evidence="6">
    <location>
        <begin position="1049"/>
        <end position="1062"/>
    </location>
</feature>
<organism evidence="8">
    <name type="scientific">Puccinia triticina (isolate 1-1 / race 1 (BBBD))</name>
    <name type="common">Brown leaf rust fungus</name>
    <dbReference type="NCBI Taxonomy" id="630390"/>
    <lineage>
        <taxon>Eukaryota</taxon>
        <taxon>Fungi</taxon>
        <taxon>Dikarya</taxon>
        <taxon>Basidiomycota</taxon>
        <taxon>Pucciniomycotina</taxon>
        <taxon>Pucciniomycetes</taxon>
        <taxon>Pucciniales</taxon>
        <taxon>Pucciniaceae</taxon>
        <taxon>Puccinia</taxon>
    </lineage>
</organism>
<feature type="compositionally biased region" description="Basic residues" evidence="6">
    <location>
        <begin position="133"/>
        <end position="147"/>
    </location>
</feature>
<evidence type="ECO:0000313" key="10">
    <source>
        <dbReference type="Proteomes" id="UP000005240"/>
    </source>
</evidence>
<evidence type="ECO:0000256" key="2">
    <source>
        <dbReference type="ARBA" id="ARBA00022737"/>
    </source>
</evidence>
<dbReference type="PROSITE" id="PS50102">
    <property type="entry name" value="RRM"/>
    <property type="match status" value="3"/>
</dbReference>
<feature type="domain" description="RRM" evidence="7">
    <location>
        <begin position="44"/>
        <end position="123"/>
    </location>
</feature>
<feature type="compositionally biased region" description="Basic and acidic residues" evidence="6">
    <location>
        <begin position="963"/>
        <end position="997"/>
    </location>
</feature>
<dbReference type="SUPFAM" id="SSF54928">
    <property type="entry name" value="RNA-binding domain, RBD"/>
    <property type="match status" value="2"/>
</dbReference>
<dbReference type="SMART" id="SM00360">
    <property type="entry name" value="RRM"/>
    <property type="match status" value="4"/>
</dbReference>
<feature type="compositionally biased region" description="Basic and acidic residues" evidence="6">
    <location>
        <begin position="1"/>
        <end position="31"/>
    </location>
</feature>
<sequence>MDSNRTDAESKKKNKGQMDTKEPTTKPKEGADIEPDSGDPKTTTTLFISNLGDSVDSAKLLERASSIGPVRDAFVVSDPVKAKSRGFGYVRFVLREDAETALKDGLGEFEGHTKPPLVTWAKPKLNPEERAQKKLQKAKPQAQKRGRSNPDDLEQDPAESEAKKRKSNPFAHVKKDPFSNRIVVVQGLPIPPVVSDENDLSKAHEKTNAEDGDEEPAEEAQSEADEDSQAHSGKSITSKALYKKARKLGKLEIVKYPVPFPPSPSSTCAHLVFNDATSAAIAQKKLHGHIFKGHFLTSALKSRLDATTRLGHAFGGRLIIRNLQFDITEQDLRYLFAPFGALHSIDIPTTVVEGKPKPRGRGFAFVWMLNEADAGRAIEGLNGKKVYTGIALDAIQKETDNEKKSAKRKREKANDSAERGRVIAVDWVLSKQKYEEAEGAGDNKNSDDQESNDDDEDDEDQEDDEDDEDDPSGSEDEDGEDESGSDISDVQIGSSEDEANHPGDNFKAKKEQGTTLFVRNLSFEATEQELHTLFRPFGPLRYARIVMDPKLGRSRGTGFVCLWNNEDAEKVLDLARKLESEGFGHGPPAANGLPSLLQPDPSSSLASRLSLHGRVLGISEAVSRDQAEKLRIDRDKSGACKDKRRLYLMREGVIFPNSDEAKNLHPADLAARQQSFDQRKALLRSNLSLYISFTRLSIRQVPLYVSERCLKRLARHALDQWRKEVKAGKRAELTEEELEREITLEQIKIPEKKSDSKKKKEIKSKVKQVKILRTTEKTDGTTGLGKSKGYGFLEMETHADALRVLRWANANPSVDRLLREWTCEEIERSIQQNTTGEGEEEDESPKKKKVKNNDGEGDDVSSKKHKSKKNGKETDNGPKNKTSSKSAEPKMDDKRIEKLQIKLDELRSELATLDKRGQKNAAKASSDRPNGKVDTEHAHIKPHRMLIIEFAIENAQTVKKRLERKEKMREKDMKKDETSRKAEDDGDGKNEDGDPKSRAKHSGKTRSKSADQKNNSRQRKLRVSSSVPEKDPIEAAEKSSQSKLGRIISQKRKSQKIKRGSK</sequence>
<dbReference type="InterPro" id="IPR012677">
    <property type="entry name" value="Nucleotide-bd_a/b_plait_sf"/>
</dbReference>
<evidence type="ECO:0000313" key="9">
    <source>
        <dbReference type="EnsemblFungi" id="PTTG_02523-t43_2-p1"/>
    </source>
</evidence>
<dbReference type="FunFam" id="3.30.70.330:FF:000406">
    <property type="entry name" value="Related to Nucleolar protein NOP4"/>
    <property type="match status" value="1"/>
</dbReference>
<feature type="region of interest" description="Disordered" evidence="6">
    <location>
        <begin position="434"/>
        <end position="511"/>
    </location>
</feature>
<keyword evidence="3 5" id="KW-0694">RNA-binding</keyword>
<feature type="compositionally biased region" description="Acidic residues" evidence="6">
    <location>
        <begin position="448"/>
        <end position="484"/>
    </location>
</feature>
<dbReference type="PANTHER" id="PTHR48039">
    <property type="entry name" value="RNA-BINDING MOTIF PROTEIN 14B"/>
    <property type="match status" value="1"/>
</dbReference>
<dbReference type="GO" id="GO:0003729">
    <property type="term" value="F:mRNA binding"/>
    <property type="evidence" value="ECO:0007669"/>
    <property type="project" value="TreeGrafter"/>
</dbReference>
<dbReference type="PANTHER" id="PTHR48039:SF5">
    <property type="entry name" value="RNA-BINDING PROTEIN 28"/>
    <property type="match status" value="1"/>
</dbReference>
<feature type="region of interest" description="Disordered" evidence="6">
    <location>
        <begin position="191"/>
        <end position="236"/>
    </location>
</feature>
<name>A0A180GJM3_PUCT1</name>
<feature type="domain" description="RRM" evidence="7">
    <location>
        <begin position="316"/>
        <end position="399"/>
    </location>
</feature>
<feature type="region of interest" description="Disordered" evidence="6">
    <location>
        <begin position="829"/>
        <end position="899"/>
    </location>
</feature>
<feature type="compositionally biased region" description="Basic and acidic residues" evidence="6">
    <location>
        <begin position="925"/>
        <end position="939"/>
    </location>
</feature>
<reference evidence="8" key="2">
    <citation type="submission" date="2016-05" db="EMBL/GenBank/DDBJ databases">
        <title>Comparative analysis highlights variable genome content of wheat rusts and divergence of the mating loci.</title>
        <authorList>
            <person name="Cuomo C.A."/>
            <person name="Bakkeren G."/>
            <person name="Szabo L."/>
            <person name="Khalil H."/>
            <person name="Joly D."/>
            <person name="Goldberg J."/>
            <person name="Young S."/>
            <person name="Zeng Q."/>
            <person name="Fellers J."/>
        </authorList>
    </citation>
    <scope>NUCLEOTIDE SEQUENCE [LARGE SCALE GENOMIC DNA]</scope>
    <source>
        <strain evidence="8">1-1 BBBD Race 1</strain>
    </source>
</reference>
<evidence type="ECO:0000256" key="6">
    <source>
        <dbReference type="SAM" id="MobiDB-lite"/>
    </source>
</evidence>
<dbReference type="EnsemblFungi" id="PTTG_02523-t43_2">
    <property type="protein sequence ID" value="PTTG_02523-t43_2-p1"/>
    <property type="gene ID" value="PTTG_02523"/>
</dbReference>
<keyword evidence="10" id="KW-1185">Reference proteome</keyword>
<dbReference type="InterPro" id="IPR051945">
    <property type="entry name" value="RRM_MRD1_RNA_proc_ribogen"/>
</dbReference>
<feature type="compositionally biased region" description="Basic and acidic residues" evidence="6">
    <location>
        <begin position="199"/>
        <end position="209"/>
    </location>
</feature>